<protein>
    <submittedName>
        <fullName evidence="2">Uncharacterized protein</fullName>
    </submittedName>
</protein>
<accession>A0A942Y7K3</accession>
<sequence length="106" mass="12350">MSSSWKMNLYLGSITFLLTYLFSIYTNTWQTSLFRASIGFLLFFILGYVLRYLLYHAVVRKDLKQTMLNEEVEHTSNEAQAPYVDKVEGEEPSFQSVPLQSLHTKN</sequence>
<comment type="caution">
    <text evidence="2">The sequence shown here is derived from an EMBL/GenBank/DDBJ whole genome shotgun (WGS) entry which is preliminary data.</text>
</comment>
<gene>
    <name evidence="3" type="ORF">KHB02_014870</name>
    <name evidence="2" type="ORF">KHB02_02705</name>
</gene>
<keyword evidence="1" id="KW-0472">Membrane</keyword>
<dbReference type="EMBL" id="JAGYPE020000025">
    <property type="protein sequence ID" value="MCH6266809.1"/>
    <property type="molecule type" value="Genomic_DNA"/>
</dbReference>
<dbReference type="AlphaFoldDB" id="A0A942Y7K3"/>
<evidence type="ECO:0000313" key="4">
    <source>
        <dbReference type="Proteomes" id="UP000677265"/>
    </source>
</evidence>
<reference evidence="2" key="1">
    <citation type="submission" date="2021-05" db="EMBL/GenBank/DDBJ databases">
        <title>Novel Bacillus species.</title>
        <authorList>
            <person name="Liu G."/>
        </authorList>
    </citation>
    <scope>NUCLEOTIDE SEQUENCE</scope>
    <source>
        <strain evidence="2 4">FJAT-50051</strain>
    </source>
</reference>
<dbReference type="EMBL" id="JAGYPE010000001">
    <property type="protein sequence ID" value="MBS4180294.1"/>
    <property type="molecule type" value="Genomic_DNA"/>
</dbReference>
<organism evidence="2">
    <name type="scientific">Neobacillus citreus</name>
    <dbReference type="NCBI Taxonomy" id="2833578"/>
    <lineage>
        <taxon>Bacteria</taxon>
        <taxon>Bacillati</taxon>
        <taxon>Bacillota</taxon>
        <taxon>Bacilli</taxon>
        <taxon>Bacillales</taxon>
        <taxon>Bacillaceae</taxon>
        <taxon>Neobacillus</taxon>
    </lineage>
</organism>
<evidence type="ECO:0000256" key="1">
    <source>
        <dbReference type="SAM" id="Phobius"/>
    </source>
</evidence>
<proteinExistence type="predicted"/>
<keyword evidence="1" id="KW-0812">Transmembrane</keyword>
<evidence type="ECO:0000313" key="3">
    <source>
        <dbReference type="EMBL" id="MCH6266809.1"/>
    </source>
</evidence>
<feature type="transmembrane region" description="Helical" evidence="1">
    <location>
        <begin position="32"/>
        <end position="54"/>
    </location>
</feature>
<name>A0A942Y7K3_9BACI</name>
<feature type="transmembrane region" description="Helical" evidence="1">
    <location>
        <begin position="7"/>
        <end position="26"/>
    </location>
</feature>
<dbReference type="RefSeq" id="WP_213140292.1">
    <property type="nucleotide sequence ID" value="NZ_JAGYPE020000025.1"/>
</dbReference>
<evidence type="ECO:0000313" key="2">
    <source>
        <dbReference type="EMBL" id="MBS4180294.1"/>
    </source>
</evidence>
<keyword evidence="1" id="KW-1133">Transmembrane helix</keyword>
<keyword evidence="4" id="KW-1185">Reference proteome</keyword>
<dbReference type="Proteomes" id="UP000677265">
    <property type="component" value="Unassembled WGS sequence"/>
</dbReference>